<evidence type="ECO:0000256" key="8">
    <source>
        <dbReference type="ARBA" id="ARBA00032004"/>
    </source>
</evidence>
<dbReference type="Proteomes" id="UP000275385">
    <property type="component" value="Unassembled WGS sequence"/>
</dbReference>
<sequence length="184" mass="19898">MAPPDQPSHDLVEQQIKDVIQDLFQIMVQVSTYDTLNSSASTTSTPNPTISSPSTRDVLTQSFLNLSQSVATVNHTADQLLAAPSSGPSVPEPLVAYVEKGRNPDIYTREFVELVRRMNQLAKGKQRAFLSMRDTLAREIQRAMPECAGDVDRVVEATGGYLETETDGVKTDGEGTNGNGGQAT</sequence>
<proteinExistence type="inferred from homology"/>
<evidence type="ECO:0000256" key="1">
    <source>
        <dbReference type="ARBA" id="ARBA00004123"/>
    </source>
</evidence>
<dbReference type="GO" id="GO:0006357">
    <property type="term" value="P:regulation of transcription by RNA polymerase II"/>
    <property type="evidence" value="ECO:0007669"/>
    <property type="project" value="InterPro"/>
</dbReference>
<protein>
    <recommendedName>
        <fullName evidence="3 9">Mediator of RNA polymerase II transcription subunit 10</fullName>
    </recommendedName>
    <alternativeName>
        <fullName evidence="8 9">Mediator complex subunit 10</fullName>
    </alternativeName>
</protein>
<feature type="region of interest" description="Disordered" evidence="10">
    <location>
        <begin position="160"/>
        <end position="184"/>
    </location>
</feature>
<dbReference type="PANTHER" id="PTHR13345">
    <property type="entry name" value="MEDIATOR OF RNA POLYMERASE II TRANSCRIPTION SUBUNIT 10"/>
    <property type="match status" value="1"/>
</dbReference>
<dbReference type="InterPro" id="IPR019145">
    <property type="entry name" value="Mediator_Med10"/>
</dbReference>
<evidence type="ECO:0000313" key="11">
    <source>
        <dbReference type="EMBL" id="RKU41039.1"/>
    </source>
</evidence>
<keyword evidence="5 9" id="KW-0010">Activator</keyword>
<dbReference type="GO" id="GO:0016592">
    <property type="term" value="C:mediator complex"/>
    <property type="evidence" value="ECO:0007669"/>
    <property type="project" value="InterPro"/>
</dbReference>
<dbReference type="Pfam" id="PF09748">
    <property type="entry name" value="Med10"/>
    <property type="match status" value="1"/>
</dbReference>
<keyword evidence="6 9" id="KW-0804">Transcription</keyword>
<evidence type="ECO:0000313" key="12">
    <source>
        <dbReference type="Proteomes" id="UP000275385"/>
    </source>
</evidence>
<evidence type="ECO:0000256" key="9">
    <source>
        <dbReference type="RuleBase" id="RU364146"/>
    </source>
</evidence>
<dbReference type="AlphaFoldDB" id="A0A420XZW0"/>
<comment type="similarity">
    <text evidence="2 9">Belongs to the Mediator complex subunit 10 family.</text>
</comment>
<comment type="subcellular location">
    <subcellularLocation>
        <location evidence="1 9">Nucleus</location>
    </subcellularLocation>
</comment>
<keyword evidence="12" id="KW-1185">Reference proteome</keyword>
<reference evidence="11 12" key="1">
    <citation type="submission" date="2018-08" db="EMBL/GenBank/DDBJ databases">
        <title>Draft genome of the lignicolous fungus Coniochaeta pulveracea.</title>
        <authorList>
            <person name="Borstlap C.J."/>
            <person name="De Witt R.N."/>
            <person name="Botha A."/>
            <person name="Volschenk H."/>
        </authorList>
    </citation>
    <scope>NUCLEOTIDE SEQUENCE [LARGE SCALE GENOMIC DNA]</scope>
    <source>
        <strain evidence="11 12">CAB683</strain>
    </source>
</reference>
<evidence type="ECO:0000256" key="7">
    <source>
        <dbReference type="ARBA" id="ARBA00023242"/>
    </source>
</evidence>
<dbReference type="EMBL" id="QVQW01000084">
    <property type="protein sequence ID" value="RKU41039.1"/>
    <property type="molecule type" value="Genomic_DNA"/>
</dbReference>
<evidence type="ECO:0000256" key="10">
    <source>
        <dbReference type="SAM" id="MobiDB-lite"/>
    </source>
</evidence>
<comment type="caution">
    <text evidence="11">The sequence shown here is derived from an EMBL/GenBank/DDBJ whole genome shotgun (WGS) entry which is preliminary data.</text>
</comment>
<organism evidence="11 12">
    <name type="scientific">Coniochaeta pulveracea</name>
    <dbReference type="NCBI Taxonomy" id="177199"/>
    <lineage>
        <taxon>Eukaryota</taxon>
        <taxon>Fungi</taxon>
        <taxon>Dikarya</taxon>
        <taxon>Ascomycota</taxon>
        <taxon>Pezizomycotina</taxon>
        <taxon>Sordariomycetes</taxon>
        <taxon>Sordariomycetidae</taxon>
        <taxon>Coniochaetales</taxon>
        <taxon>Coniochaetaceae</taxon>
        <taxon>Coniochaeta</taxon>
    </lineage>
</organism>
<name>A0A420XZW0_9PEZI</name>
<evidence type="ECO:0000256" key="5">
    <source>
        <dbReference type="ARBA" id="ARBA00023159"/>
    </source>
</evidence>
<keyword evidence="7 9" id="KW-0539">Nucleus</keyword>
<dbReference type="OrthoDB" id="337270at2759"/>
<evidence type="ECO:0000256" key="6">
    <source>
        <dbReference type="ARBA" id="ARBA00023163"/>
    </source>
</evidence>
<dbReference type="PANTHER" id="PTHR13345:SF13">
    <property type="entry name" value="MEDIATOR OF RNA POLYMERASE II TRANSCRIPTION SUBUNIT 10"/>
    <property type="match status" value="1"/>
</dbReference>
<dbReference type="GO" id="GO:0003712">
    <property type="term" value="F:transcription coregulator activity"/>
    <property type="evidence" value="ECO:0007669"/>
    <property type="project" value="InterPro"/>
</dbReference>
<keyword evidence="4 9" id="KW-0805">Transcription regulation</keyword>
<evidence type="ECO:0000256" key="2">
    <source>
        <dbReference type="ARBA" id="ARBA00005389"/>
    </source>
</evidence>
<gene>
    <name evidence="11" type="primary">NUT2</name>
    <name evidence="9" type="synonym">MED10</name>
    <name evidence="11" type="ORF">DL546_003531</name>
</gene>
<dbReference type="STRING" id="177199.A0A420XZW0"/>
<comment type="subunit">
    <text evidence="9">Component of the Mediator complex.</text>
</comment>
<feature type="compositionally biased region" description="Gly residues" evidence="10">
    <location>
        <begin position="175"/>
        <end position="184"/>
    </location>
</feature>
<comment type="function">
    <text evidence="9">Component of the Mediator complex, a coactivator involved in the regulated transcription of nearly all RNA polymerase II-dependent genes. Mediator functions as a bridge to convey information from gene-specific regulatory proteins to the basal RNA polymerase II transcription machinery. Mediator is recruited to promoters by direct interactions with regulatory proteins and serves as a scaffold for the assembly of a functional preinitiation complex with RNA polymerase II and the general transcription factors.</text>
</comment>
<evidence type="ECO:0000256" key="4">
    <source>
        <dbReference type="ARBA" id="ARBA00023015"/>
    </source>
</evidence>
<evidence type="ECO:0000256" key="3">
    <source>
        <dbReference type="ARBA" id="ARBA00019617"/>
    </source>
</evidence>
<accession>A0A420XZW0</accession>